<evidence type="ECO:0000256" key="1">
    <source>
        <dbReference type="ARBA" id="ARBA00004141"/>
    </source>
</evidence>
<name>R1GRD6_9GAMM</name>
<organism evidence="6 7">
    <name type="scientific">Aeromonas molluscorum 848</name>
    <dbReference type="NCBI Taxonomy" id="1268236"/>
    <lineage>
        <taxon>Bacteria</taxon>
        <taxon>Pseudomonadati</taxon>
        <taxon>Pseudomonadota</taxon>
        <taxon>Gammaproteobacteria</taxon>
        <taxon>Aeromonadales</taxon>
        <taxon>Aeromonadaceae</taxon>
        <taxon>Aeromonas</taxon>
    </lineage>
</organism>
<keyword evidence="2" id="KW-0812">Transmembrane</keyword>
<dbReference type="AlphaFoldDB" id="R1GRD6"/>
<accession>R1GRD6</accession>
<dbReference type="Proteomes" id="UP000013526">
    <property type="component" value="Unassembled WGS sequence"/>
</dbReference>
<evidence type="ECO:0000313" key="6">
    <source>
        <dbReference type="EMBL" id="EOD54260.1"/>
    </source>
</evidence>
<keyword evidence="3" id="KW-1133">Transmembrane helix</keyword>
<comment type="subcellular location">
    <subcellularLocation>
        <location evidence="1">Membrane</location>
        <topology evidence="1">Multi-pass membrane protein</topology>
    </subcellularLocation>
</comment>
<sequence>MILLILGVLLFALVHLYPCFAQAHRGRLRERLGESRY</sequence>
<feature type="non-terminal residue" evidence="6">
    <location>
        <position position="37"/>
    </location>
</feature>
<evidence type="ECO:0000256" key="3">
    <source>
        <dbReference type="ARBA" id="ARBA00022989"/>
    </source>
</evidence>
<keyword evidence="7" id="KW-1185">Reference proteome</keyword>
<evidence type="ECO:0000259" key="5">
    <source>
        <dbReference type="Pfam" id="PF07298"/>
    </source>
</evidence>
<evidence type="ECO:0000313" key="7">
    <source>
        <dbReference type="Proteomes" id="UP000013526"/>
    </source>
</evidence>
<dbReference type="Pfam" id="PF07298">
    <property type="entry name" value="NnrU"/>
    <property type="match status" value="1"/>
</dbReference>
<proteinExistence type="predicted"/>
<protein>
    <recommendedName>
        <fullName evidence="5">NnrU domain-containing protein</fullName>
    </recommendedName>
</protein>
<keyword evidence="4" id="KW-0472">Membrane</keyword>
<reference evidence="6 7" key="1">
    <citation type="journal article" date="2013" name="Genome Announc.">
        <title>Draft Genome Sequence of Aeromonas molluscorum Strain 848TT, Isolated from Bivalve Molluscs.</title>
        <authorList>
            <person name="Spataro N."/>
            <person name="Farfan M."/>
            <person name="Albarral V."/>
            <person name="Sanglas A."/>
            <person name="Loren J.G."/>
            <person name="Fuste M.C."/>
            <person name="Bosch E."/>
        </authorList>
    </citation>
    <scope>NUCLEOTIDE SEQUENCE [LARGE SCALE GENOMIC DNA]</scope>
    <source>
        <strain evidence="6 7">848</strain>
    </source>
</reference>
<comment type="caution">
    <text evidence="6">The sequence shown here is derived from an EMBL/GenBank/DDBJ whole genome shotgun (WGS) entry which is preliminary data.</text>
</comment>
<dbReference type="RefSeq" id="WP_005905693.1">
    <property type="nucleotide sequence ID" value="NZ_AQGQ01000122.1"/>
</dbReference>
<evidence type="ECO:0000256" key="4">
    <source>
        <dbReference type="ARBA" id="ARBA00023136"/>
    </source>
</evidence>
<feature type="domain" description="NnrU" evidence="5">
    <location>
        <begin position="3"/>
        <end position="37"/>
    </location>
</feature>
<gene>
    <name evidence="6" type="ORF">G113_15333</name>
</gene>
<evidence type="ECO:0000256" key="2">
    <source>
        <dbReference type="ARBA" id="ARBA00022692"/>
    </source>
</evidence>
<dbReference type="GO" id="GO:0016020">
    <property type="term" value="C:membrane"/>
    <property type="evidence" value="ECO:0007669"/>
    <property type="project" value="UniProtKB-SubCell"/>
</dbReference>
<dbReference type="EMBL" id="AQGQ01000122">
    <property type="protein sequence ID" value="EOD54260.1"/>
    <property type="molecule type" value="Genomic_DNA"/>
</dbReference>
<dbReference type="InterPro" id="IPR009915">
    <property type="entry name" value="NnrU_dom"/>
</dbReference>